<feature type="transmembrane region" description="Helical" evidence="2">
    <location>
        <begin position="179"/>
        <end position="200"/>
    </location>
</feature>
<organism evidence="3 4">
    <name type="scientific">Cerrena zonata</name>
    <dbReference type="NCBI Taxonomy" id="2478898"/>
    <lineage>
        <taxon>Eukaryota</taxon>
        <taxon>Fungi</taxon>
        <taxon>Dikarya</taxon>
        <taxon>Basidiomycota</taxon>
        <taxon>Agaricomycotina</taxon>
        <taxon>Agaricomycetes</taxon>
        <taxon>Polyporales</taxon>
        <taxon>Cerrenaceae</taxon>
        <taxon>Cerrena</taxon>
    </lineage>
</organism>
<feature type="region of interest" description="Disordered" evidence="1">
    <location>
        <begin position="1"/>
        <end position="33"/>
    </location>
</feature>
<keyword evidence="4" id="KW-1185">Reference proteome</keyword>
<evidence type="ECO:0000256" key="2">
    <source>
        <dbReference type="SAM" id="Phobius"/>
    </source>
</evidence>
<gene>
    <name evidence="3" type="ORF">QCA50_000434</name>
</gene>
<name>A0AAW0GQM7_9APHY</name>
<keyword evidence="2" id="KW-0472">Membrane</keyword>
<evidence type="ECO:0000256" key="1">
    <source>
        <dbReference type="SAM" id="MobiDB-lite"/>
    </source>
</evidence>
<feature type="transmembrane region" description="Helical" evidence="2">
    <location>
        <begin position="121"/>
        <end position="139"/>
    </location>
</feature>
<feature type="region of interest" description="Disordered" evidence="1">
    <location>
        <begin position="223"/>
        <end position="313"/>
    </location>
</feature>
<evidence type="ECO:0000313" key="4">
    <source>
        <dbReference type="Proteomes" id="UP001385951"/>
    </source>
</evidence>
<reference evidence="3 4" key="1">
    <citation type="submission" date="2022-09" db="EMBL/GenBank/DDBJ databases">
        <authorList>
            <person name="Palmer J.M."/>
        </authorList>
    </citation>
    <scope>NUCLEOTIDE SEQUENCE [LARGE SCALE GENOMIC DNA]</scope>
    <source>
        <strain evidence="3 4">DSM 7382</strain>
    </source>
</reference>
<keyword evidence="2" id="KW-1133">Transmembrane helix</keyword>
<comment type="caution">
    <text evidence="3">The sequence shown here is derived from an EMBL/GenBank/DDBJ whole genome shotgun (WGS) entry which is preliminary data.</text>
</comment>
<dbReference type="Proteomes" id="UP001385951">
    <property type="component" value="Unassembled WGS sequence"/>
</dbReference>
<proteinExistence type="predicted"/>
<feature type="compositionally biased region" description="Low complexity" evidence="1">
    <location>
        <begin position="240"/>
        <end position="249"/>
    </location>
</feature>
<keyword evidence="2" id="KW-0812">Transmembrane</keyword>
<evidence type="ECO:0000313" key="3">
    <source>
        <dbReference type="EMBL" id="KAK7695796.1"/>
    </source>
</evidence>
<feature type="transmembrane region" description="Helical" evidence="2">
    <location>
        <begin position="53"/>
        <end position="73"/>
    </location>
</feature>
<accession>A0AAW0GQM7</accession>
<sequence>MKDSYTRPPRSSRKDRQISRSQSTRSARPARHTNNSKSIFRLRMPTKFNIARACIYAAVLVWTIICLAIAVHFQQILVSSDLTRFIPFAIFVCSASLLLMIALLGFGLWRERNPVSARVELGCLALAGVLWLALGAFLGSSESEGADVECFSSSDSSQPFDMPGFNTDTYRSQYRVLEAFSIFNIILIWGFLLTLLALAIRKHRGGDRSVWIASVTSYPWFGGKDKQLPPPATARRTRSGRSQTRGGPRLPEKEELPTPPRRHGSTRQPPTRNEAPTYVHWIPHKTPDPAQMAVARTKPIPRDKYFRDASPRR</sequence>
<dbReference type="EMBL" id="JASBNA010000001">
    <property type="protein sequence ID" value="KAK7695796.1"/>
    <property type="molecule type" value="Genomic_DNA"/>
</dbReference>
<feature type="compositionally biased region" description="Basic and acidic residues" evidence="1">
    <location>
        <begin position="300"/>
        <end position="313"/>
    </location>
</feature>
<feature type="compositionally biased region" description="Polar residues" evidence="1">
    <location>
        <begin position="19"/>
        <end position="33"/>
    </location>
</feature>
<feature type="transmembrane region" description="Helical" evidence="2">
    <location>
        <begin position="85"/>
        <end position="109"/>
    </location>
</feature>
<protein>
    <submittedName>
        <fullName evidence="3">Uncharacterized protein</fullName>
    </submittedName>
</protein>
<dbReference type="AlphaFoldDB" id="A0AAW0GQM7"/>